<dbReference type="Gene3D" id="3.30.230.10">
    <property type="match status" value="1"/>
</dbReference>
<evidence type="ECO:0000256" key="1">
    <source>
        <dbReference type="SAM" id="Phobius"/>
    </source>
</evidence>
<organism evidence="2 3">
    <name type="scientific">Candidatus Abyssobacteria bacterium SURF_17</name>
    <dbReference type="NCBI Taxonomy" id="2093361"/>
    <lineage>
        <taxon>Bacteria</taxon>
        <taxon>Pseudomonadati</taxon>
        <taxon>Candidatus Hydrogenedentota</taxon>
        <taxon>Candidatus Abyssobacteria</taxon>
    </lineage>
</organism>
<dbReference type="SUPFAM" id="SSF54211">
    <property type="entry name" value="Ribosomal protein S5 domain 2-like"/>
    <property type="match status" value="1"/>
</dbReference>
<feature type="transmembrane region" description="Helical" evidence="1">
    <location>
        <begin position="416"/>
        <end position="434"/>
    </location>
</feature>
<protein>
    <recommendedName>
        <fullName evidence="4">Lon proteolytic domain-containing protein</fullName>
    </recommendedName>
</protein>
<comment type="caution">
    <text evidence="2">The sequence shown here is derived from an EMBL/GenBank/DDBJ whole genome shotgun (WGS) entry which is preliminary data.</text>
</comment>
<keyword evidence="1" id="KW-0472">Membrane</keyword>
<dbReference type="EMBL" id="QZKI01000069">
    <property type="protein sequence ID" value="RJP70536.1"/>
    <property type="molecule type" value="Genomic_DNA"/>
</dbReference>
<keyword evidence="1" id="KW-1133">Transmembrane helix</keyword>
<dbReference type="InterPro" id="IPR028994">
    <property type="entry name" value="Integrin_alpha_N"/>
</dbReference>
<dbReference type="Proteomes" id="UP000285961">
    <property type="component" value="Unassembled WGS sequence"/>
</dbReference>
<accession>A0A419EZ01</accession>
<name>A0A419EZ01_9BACT</name>
<dbReference type="InterPro" id="IPR014721">
    <property type="entry name" value="Ribsml_uS5_D2-typ_fold_subgr"/>
</dbReference>
<gene>
    <name evidence="2" type="ORF">C4532_09170</name>
</gene>
<keyword evidence="1" id="KW-0812">Transmembrane</keyword>
<evidence type="ECO:0008006" key="4">
    <source>
        <dbReference type="Google" id="ProtNLM"/>
    </source>
</evidence>
<dbReference type="AlphaFoldDB" id="A0A419EZ01"/>
<proteinExistence type="predicted"/>
<sequence>MQSPVEFARAFAQFKSRLQTQPAADLRLLLMTEYWPSLSDHVEDTSYSSYLDEYRALLLSEVDREPFDDLLPDELGPLFDIALQLRRVQPAGGSPERIQEASNKLGMAVAAKLLYVGAVEEALDTLARAFNVILPPVKLPAEDDQPDETDLLRAAVAQLQDKAHPLAADLAGLLHGWQVDREALSFDEVHCLFVEKNSGGIHGRGRMRLLHGSAVWRRPSADSHDLTLESVPRSPDDPFVGTVHRALSAVARILSHQSVSSSKQQYIRASYRVTGSDHTFTGDSIGLAAGLVAYAQLLRPEIHKQERFIAMDAAFTGGLDERGLLTPVGEDSLKLKIERAFFSPIRYLVVPEENAEFARWCLDEMRQTYPRRRFHVVGATTLRDVLDNLSIVRSEKVCMGQFVARKAYRYSRATKLQVPILLVLAYLLICLIYPKAWVGFDWNPFYAGFNVHDDTFEVRNRDSILLWSRPLSCNIEYNFTECCKVVDLDNDGKKEVLLSLPTEGECPHRDTLFCYSPDNKLLFARCCAVPNAYSGDSVTCHYSPAGISLMKSSEGWVVITEVVSGRTGRGHIRFWSADGRSLGWYINAGGPHFFAARDMDGDGQNEAVFLCYSNPMGATAFLVLQPDSARGDSPPYNRQLQGTPDAASGNQLSYIVFPKTDVGEVDLSNPYNRPVKILVDNDSFMNCYVGESDHELNAQIIYQVSNSGRVTDCQPTDQFLRRRDHLVREGTLPEMTPEEYALKVLDTVLYWTDSGWVSERQLRTSGL</sequence>
<evidence type="ECO:0000313" key="3">
    <source>
        <dbReference type="Proteomes" id="UP000285961"/>
    </source>
</evidence>
<reference evidence="2 3" key="1">
    <citation type="journal article" date="2017" name="ISME J.">
        <title>Energy and carbon metabolisms in a deep terrestrial subsurface fluid microbial community.</title>
        <authorList>
            <person name="Momper L."/>
            <person name="Jungbluth S.P."/>
            <person name="Lee M.D."/>
            <person name="Amend J.P."/>
        </authorList>
    </citation>
    <scope>NUCLEOTIDE SEQUENCE [LARGE SCALE GENOMIC DNA]</scope>
    <source>
        <strain evidence="2">SURF_17</strain>
    </source>
</reference>
<dbReference type="InterPro" id="IPR020568">
    <property type="entry name" value="Ribosomal_Su5_D2-typ_SF"/>
</dbReference>
<evidence type="ECO:0000313" key="2">
    <source>
        <dbReference type="EMBL" id="RJP70536.1"/>
    </source>
</evidence>
<dbReference type="SUPFAM" id="SSF69318">
    <property type="entry name" value="Integrin alpha N-terminal domain"/>
    <property type="match status" value="1"/>
</dbReference>